<dbReference type="NCBIfam" id="NF004238">
    <property type="entry name" value="PRK05682.1-1"/>
    <property type="match status" value="1"/>
</dbReference>
<keyword evidence="10" id="KW-0282">Flagellum</keyword>
<dbReference type="Proteomes" id="UP000824988">
    <property type="component" value="Chromosome"/>
</dbReference>
<dbReference type="InterPro" id="IPR001444">
    <property type="entry name" value="Flag_bb_rod_N"/>
</dbReference>
<feature type="domain" description="Flagellar basal-body/hook protein C-terminal" evidence="7">
    <location>
        <begin position="394"/>
        <end position="437"/>
    </location>
</feature>
<dbReference type="InterPro" id="IPR053967">
    <property type="entry name" value="LlgE_F_G-like_D1"/>
</dbReference>
<evidence type="ECO:0000259" key="9">
    <source>
        <dbReference type="Pfam" id="PF22692"/>
    </source>
</evidence>
<dbReference type="InterPro" id="IPR020013">
    <property type="entry name" value="Flagellar_FlgE/F/G"/>
</dbReference>
<name>A0A8D4VMN5_9GAMM</name>
<feature type="domain" description="Flagellar hook protein FlgE D2" evidence="8">
    <location>
        <begin position="190"/>
        <end position="320"/>
    </location>
</feature>
<evidence type="ECO:0000313" key="10">
    <source>
        <dbReference type="EMBL" id="BBL70655.1"/>
    </source>
</evidence>
<proteinExistence type="inferred from homology"/>
<evidence type="ECO:0000256" key="4">
    <source>
        <dbReference type="ARBA" id="ARBA00023143"/>
    </source>
</evidence>
<dbReference type="GO" id="GO:0009425">
    <property type="term" value="C:bacterial-type flagellum basal body"/>
    <property type="evidence" value="ECO:0007669"/>
    <property type="project" value="UniProtKB-SubCell"/>
</dbReference>
<gene>
    <name evidence="10" type="primary">flgE</name>
    <name evidence="10" type="ORF">MoryE10_12610</name>
</gene>
<dbReference type="PANTHER" id="PTHR30435">
    <property type="entry name" value="FLAGELLAR PROTEIN"/>
    <property type="match status" value="1"/>
</dbReference>
<organism evidence="10 11">
    <name type="scientific">Methylogaea oryzae</name>
    <dbReference type="NCBI Taxonomy" id="1295382"/>
    <lineage>
        <taxon>Bacteria</taxon>
        <taxon>Pseudomonadati</taxon>
        <taxon>Pseudomonadota</taxon>
        <taxon>Gammaproteobacteria</taxon>
        <taxon>Methylococcales</taxon>
        <taxon>Methylococcaceae</taxon>
        <taxon>Methylogaea</taxon>
    </lineage>
</organism>
<dbReference type="KEGG" id="moz:MoryE10_12610"/>
<evidence type="ECO:0000256" key="3">
    <source>
        <dbReference type="ARBA" id="ARBA00019015"/>
    </source>
</evidence>
<keyword evidence="10" id="KW-0966">Cell projection</keyword>
<dbReference type="PANTHER" id="PTHR30435:SF1">
    <property type="entry name" value="FLAGELLAR HOOK PROTEIN FLGE"/>
    <property type="match status" value="1"/>
</dbReference>
<feature type="domain" description="Flagellar basal body rod protein N-terminal" evidence="6">
    <location>
        <begin position="5"/>
        <end position="33"/>
    </location>
</feature>
<comment type="subcellular location">
    <subcellularLocation>
        <location evidence="1 5">Bacterial flagellum basal body</location>
    </subcellularLocation>
</comment>
<comment type="similarity">
    <text evidence="2 5">Belongs to the flagella basal body rod proteins family.</text>
</comment>
<keyword evidence="4 5" id="KW-0975">Bacterial flagellum</keyword>
<evidence type="ECO:0000256" key="2">
    <source>
        <dbReference type="ARBA" id="ARBA00009677"/>
    </source>
</evidence>
<sequence>MTFTTGLSGLSAAQNMLSVTSNNLANAQTAGFKQSRSEFQDVYSTTVAGVAKTTPGAGGKVGNVAQQFTQGNLNFTENSLDLAVSGEGFFVLGLNVNSPNARSFTRDGQFHVDDNGYVVNNTGNVLMAYKPNDTTNAAAGFSTGLMNPLRITTGQSQPKATSSATTALNLNSSLVANGVAGSTAPVWNAASPTTTADYQTSVTVYDSQGGSHTLSSYYKKQAAPGNTWNVYYAFDGATPANNMGQLTFNSSGALTTVTSTNANVTATTTGLTITAAGIPAFTGGATLGSATNANSLAIDFAGSTQYGTASSLNTLSQDGYASGNLIGVSTDEHGVVSAKYSNGASTILGEVALARFQNNQGLTKLGDSRWAENTSSGSAVYGEAGVGDFGVIHAGALEASNVDMATQLVQLIVAQQMYQANTQSIQTQNQIMQSVLNVR</sequence>
<feature type="domain" description="Flagellar hook protein FlgE/F/G-like D1" evidence="9">
    <location>
        <begin position="83"/>
        <end position="128"/>
    </location>
</feature>
<keyword evidence="10" id="KW-0969">Cilium</keyword>
<dbReference type="Pfam" id="PF22692">
    <property type="entry name" value="LlgE_F_G_D1"/>
    <property type="match status" value="1"/>
</dbReference>
<dbReference type="GO" id="GO:0005829">
    <property type="term" value="C:cytosol"/>
    <property type="evidence" value="ECO:0007669"/>
    <property type="project" value="TreeGrafter"/>
</dbReference>
<evidence type="ECO:0000256" key="1">
    <source>
        <dbReference type="ARBA" id="ARBA00004117"/>
    </source>
</evidence>
<dbReference type="InterPro" id="IPR010930">
    <property type="entry name" value="Flg_bb/hook_C_dom"/>
</dbReference>
<keyword evidence="11" id="KW-1185">Reference proteome</keyword>
<dbReference type="EMBL" id="AP019782">
    <property type="protein sequence ID" value="BBL70655.1"/>
    <property type="molecule type" value="Genomic_DNA"/>
</dbReference>
<dbReference type="InterPro" id="IPR011491">
    <property type="entry name" value="FlgE_D2"/>
</dbReference>
<comment type="function">
    <text evidence="5">A flexible structure which links the flagellar filament to the drive apparatus in the basal body.</text>
</comment>
<evidence type="ECO:0000313" key="11">
    <source>
        <dbReference type="Proteomes" id="UP000824988"/>
    </source>
</evidence>
<dbReference type="NCBIfam" id="TIGR03506">
    <property type="entry name" value="FlgEFG_subfam"/>
    <property type="match status" value="1"/>
</dbReference>
<dbReference type="GO" id="GO:0009424">
    <property type="term" value="C:bacterial-type flagellum hook"/>
    <property type="evidence" value="ECO:0007669"/>
    <property type="project" value="TreeGrafter"/>
</dbReference>
<evidence type="ECO:0000259" key="8">
    <source>
        <dbReference type="Pfam" id="PF07559"/>
    </source>
</evidence>
<evidence type="ECO:0000259" key="7">
    <source>
        <dbReference type="Pfam" id="PF06429"/>
    </source>
</evidence>
<evidence type="ECO:0000259" key="6">
    <source>
        <dbReference type="Pfam" id="PF00460"/>
    </source>
</evidence>
<dbReference type="Pfam" id="PF00460">
    <property type="entry name" value="Flg_bb_rod"/>
    <property type="match status" value="1"/>
</dbReference>
<accession>A0A8D4VMN5</accession>
<protein>
    <recommendedName>
        <fullName evidence="3 5">Flagellar hook protein FlgE</fullName>
    </recommendedName>
</protein>
<dbReference type="Pfam" id="PF07559">
    <property type="entry name" value="FlgE_D2"/>
    <property type="match status" value="1"/>
</dbReference>
<dbReference type="Pfam" id="PF06429">
    <property type="entry name" value="Flg_bbr_C"/>
    <property type="match status" value="1"/>
</dbReference>
<dbReference type="GO" id="GO:0071978">
    <property type="term" value="P:bacterial-type flagellum-dependent swarming motility"/>
    <property type="evidence" value="ECO:0007669"/>
    <property type="project" value="TreeGrafter"/>
</dbReference>
<dbReference type="AlphaFoldDB" id="A0A8D4VMN5"/>
<reference evidence="10" key="1">
    <citation type="submission" date="2019-06" db="EMBL/GenBank/DDBJ databases">
        <title>Complete genome sequence of Methylogaea oryzae strain JCM16910.</title>
        <authorList>
            <person name="Asakawa S."/>
        </authorList>
    </citation>
    <scope>NUCLEOTIDE SEQUENCE</scope>
    <source>
        <strain evidence="10">E10</strain>
    </source>
</reference>
<dbReference type="RefSeq" id="WP_221048569.1">
    <property type="nucleotide sequence ID" value="NZ_AP019782.1"/>
</dbReference>
<evidence type="ECO:0000256" key="5">
    <source>
        <dbReference type="RuleBase" id="RU362116"/>
    </source>
</evidence>